<dbReference type="AlphaFoldDB" id="A0AAD4MI57"/>
<evidence type="ECO:0000256" key="1">
    <source>
        <dbReference type="SAM" id="SignalP"/>
    </source>
</evidence>
<protein>
    <submittedName>
        <fullName evidence="2">Uncharacterized protein</fullName>
    </submittedName>
</protein>
<comment type="caution">
    <text evidence="2">The sequence shown here is derived from an EMBL/GenBank/DDBJ whole genome shotgun (WGS) entry which is preliminary data.</text>
</comment>
<feature type="signal peptide" evidence="1">
    <location>
        <begin position="1"/>
        <end position="26"/>
    </location>
</feature>
<feature type="chain" id="PRO_5041909994" evidence="1">
    <location>
        <begin position="27"/>
        <end position="116"/>
    </location>
</feature>
<organism evidence="2 3">
    <name type="scientific">Ditylenchus destructor</name>
    <dbReference type="NCBI Taxonomy" id="166010"/>
    <lineage>
        <taxon>Eukaryota</taxon>
        <taxon>Metazoa</taxon>
        <taxon>Ecdysozoa</taxon>
        <taxon>Nematoda</taxon>
        <taxon>Chromadorea</taxon>
        <taxon>Rhabditida</taxon>
        <taxon>Tylenchina</taxon>
        <taxon>Tylenchomorpha</taxon>
        <taxon>Sphaerularioidea</taxon>
        <taxon>Anguinidae</taxon>
        <taxon>Anguininae</taxon>
        <taxon>Ditylenchus</taxon>
    </lineage>
</organism>
<keyword evidence="1" id="KW-0732">Signal</keyword>
<keyword evidence="3" id="KW-1185">Reference proteome</keyword>
<evidence type="ECO:0000313" key="3">
    <source>
        <dbReference type="Proteomes" id="UP001201812"/>
    </source>
</evidence>
<reference evidence="2" key="1">
    <citation type="submission" date="2022-01" db="EMBL/GenBank/DDBJ databases">
        <title>Genome Sequence Resource for Two Populations of Ditylenchus destructor, the Migratory Endoparasitic Phytonematode.</title>
        <authorList>
            <person name="Zhang H."/>
            <person name="Lin R."/>
            <person name="Xie B."/>
        </authorList>
    </citation>
    <scope>NUCLEOTIDE SEQUENCE</scope>
    <source>
        <strain evidence="2">BazhouSP</strain>
    </source>
</reference>
<dbReference type="EMBL" id="JAKKPZ010001089">
    <property type="protein sequence ID" value="KAI1690785.1"/>
    <property type="molecule type" value="Genomic_DNA"/>
</dbReference>
<accession>A0AAD4MI57</accession>
<proteinExistence type="predicted"/>
<sequence length="116" mass="13255">MLPFTDLIFLLAGLINLSNMLQLSHGRVFNAQSAWQNDIGNYNGFMFDKGNGSKAEKIVRKRGIARYIGSNIYTGVVMKVTRPGQTSLRRGVKDSLKPSRFIEHTLLRHRPKFLRY</sequence>
<gene>
    <name evidence="2" type="ORF">DdX_22300</name>
</gene>
<dbReference type="Proteomes" id="UP001201812">
    <property type="component" value="Unassembled WGS sequence"/>
</dbReference>
<name>A0AAD4MI57_9BILA</name>
<evidence type="ECO:0000313" key="2">
    <source>
        <dbReference type="EMBL" id="KAI1690785.1"/>
    </source>
</evidence>